<evidence type="ECO:0000259" key="6">
    <source>
        <dbReference type="PROSITE" id="PS50011"/>
    </source>
</evidence>
<dbReference type="GO" id="GO:0030553">
    <property type="term" value="F:cGMP binding"/>
    <property type="evidence" value="ECO:0007669"/>
    <property type="project" value="UniProtKB-KW"/>
</dbReference>
<reference evidence="8" key="1">
    <citation type="submission" date="2020-10" db="EMBL/GenBank/DDBJ databases">
        <title>Connecting structure to function with the recovery of over 1000 high-quality activated sludge metagenome-assembled genomes encoding full-length rRNA genes using long-read sequencing.</title>
        <authorList>
            <person name="Singleton C.M."/>
            <person name="Petriglieri F."/>
            <person name="Kristensen J.M."/>
            <person name="Kirkegaard R.H."/>
            <person name="Michaelsen T.Y."/>
            <person name="Andersen M.H."/>
            <person name="Karst S.M."/>
            <person name="Dueholm M.S."/>
            <person name="Nielsen P.H."/>
            <person name="Albertsen M."/>
        </authorList>
    </citation>
    <scope>NUCLEOTIDE SEQUENCE</scope>
    <source>
        <strain evidence="8">Bjer_18-Q3-R1-45_BAT3C.347</strain>
    </source>
</reference>
<keyword evidence="2 5" id="KW-0547">Nucleotide-binding</keyword>
<keyword evidence="3 5" id="KW-0067">ATP-binding</keyword>
<feature type="domain" description="Cyclic nucleotide-binding" evidence="7">
    <location>
        <begin position="300"/>
        <end position="398"/>
    </location>
</feature>
<dbReference type="SMART" id="SM00100">
    <property type="entry name" value="cNMP"/>
    <property type="match status" value="1"/>
</dbReference>
<feature type="binding site" evidence="5">
    <location>
        <position position="36"/>
    </location>
    <ligand>
        <name>ATP</name>
        <dbReference type="ChEBI" id="CHEBI:30616"/>
    </ligand>
</feature>
<evidence type="ECO:0000256" key="1">
    <source>
        <dbReference type="ARBA" id="ARBA00022535"/>
    </source>
</evidence>
<dbReference type="InterPro" id="IPR014710">
    <property type="entry name" value="RmlC-like_jellyroll"/>
</dbReference>
<dbReference type="InterPro" id="IPR045269">
    <property type="entry name" value="Atg1-like"/>
</dbReference>
<dbReference type="AlphaFoldDB" id="A0A9D7E2H6"/>
<dbReference type="SMART" id="SM00220">
    <property type="entry name" value="S_TKc"/>
    <property type="match status" value="1"/>
</dbReference>
<evidence type="ECO:0000313" key="9">
    <source>
        <dbReference type="Proteomes" id="UP000807785"/>
    </source>
</evidence>
<keyword evidence="8" id="KW-0418">Kinase</keyword>
<dbReference type="GO" id="GO:0005524">
    <property type="term" value="F:ATP binding"/>
    <property type="evidence" value="ECO:0007669"/>
    <property type="project" value="UniProtKB-UniRule"/>
</dbReference>
<dbReference type="InterPro" id="IPR000595">
    <property type="entry name" value="cNMP-bd_dom"/>
</dbReference>
<dbReference type="CDD" id="cd00038">
    <property type="entry name" value="CAP_ED"/>
    <property type="match status" value="1"/>
</dbReference>
<proteinExistence type="predicted"/>
<dbReference type="Pfam" id="PF00027">
    <property type="entry name" value="cNMP_binding"/>
    <property type="match status" value="1"/>
</dbReference>
<dbReference type="Pfam" id="PF00069">
    <property type="entry name" value="Pkinase"/>
    <property type="match status" value="1"/>
</dbReference>
<evidence type="ECO:0000259" key="7">
    <source>
        <dbReference type="PROSITE" id="PS50042"/>
    </source>
</evidence>
<dbReference type="GO" id="GO:0005737">
    <property type="term" value="C:cytoplasm"/>
    <property type="evidence" value="ECO:0007669"/>
    <property type="project" value="TreeGrafter"/>
</dbReference>
<dbReference type="PROSITE" id="PS50011">
    <property type="entry name" value="PROTEIN_KINASE_DOM"/>
    <property type="match status" value="1"/>
</dbReference>
<dbReference type="Proteomes" id="UP000807785">
    <property type="component" value="Unassembled WGS sequence"/>
</dbReference>
<organism evidence="8 9">
    <name type="scientific">Candidatus Methylophosphatis roskildensis</name>
    <dbReference type="NCBI Taxonomy" id="2899263"/>
    <lineage>
        <taxon>Bacteria</taxon>
        <taxon>Pseudomonadati</taxon>
        <taxon>Pseudomonadota</taxon>
        <taxon>Betaproteobacteria</taxon>
        <taxon>Nitrosomonadales</taxon>
        <taxon>Sterolibacteriaceae</taxon>
        <taxon>Candidatus Methylophosphatis</taxon>
    </lineage>
</organism>
<sequence>MERIGKYEIRERLGEGMTSIVYLAHDSFANRDVALKKLYSEALNDPTRGQIYRRLMVTEASLAGRLNHPHIVQIYDAVLADDESYIVMEYVAGGTLEPFCQPDNLLPYDRLVEIIFKCTRALDYAYHEGITHRDIKPANILLANRDNLGGDIKISDFGAALLATETDRTQVSGVGSPAYMSPQQVRELPLDHRTDIYSLGVVMYQLLSGRLPFHASNNYSMIYQITTLEALPPSTYRPDVPPALEAIVARAMAKELDVRYPDWEAFSQDLMSAFRSAQQSGRHQAFADSEKFETLRALSFFGEFSDVQLWEVVRFSDWNQVMPGAVVMHDGDPGRNFCFLASGAVEICKNGRRLVTLRPGECFGEMAVIHAKPASRAADVIALTDARIISIRGDALMRASEGCQMRFYRAFLEVLADRLSAANMQLARV</sequence>
<dbReference type="GO" id="GO:0004674">
    <property type="term" value="F:protein serine/threonine kinase activity"/>
    <property type="evidence" value="ECO:0007669"/>
    <property type="project" value="InterPro"/>
</dbReference>
<evidence type="ECO:0000313" key="8">
    <source>
        <dbReference type="EMBL" id="MBK6975301.1"/>
    </source>
</evidence>
<accession>A0A9D7E2H6</accession>
<dbReference type="Gene3D" id="2.60.120.10">
    <property type="entry name" value="Jelly Rolls"/>
    <property type="match status" value="1"/>
</dbReference>
<dbReference type="Gene3D" id="3.30.200.20">
    <property type="entry name" value="Phosphorylase Kinase, domain 1"/>
    <property type="match status" value="1"/>
</dbReference>
<feature type="domain" description="Protein kinase" evidence="6">
    <location>
        <begin position="7"/>
        <end position="271"/>
    </location>
</feature>
<dbReference type="InterPro" id="IPR017441">
    <property type="entry name" value="Protein_kinase_ATP_BS"/>
</dbReference>
<dbReference type="Gene3D" id="1.10.510.10">
    <property type="entry name" value="Transferase(Phosphotransferase) domain 1"/>
    <property type="match status" value="1"/>
</dbReference>
<dbReference type="SUPFAM" id="SSF51206">
    <property type="entry name" value="cAMP-binding domain-like"/>
    <property type="match status" value="1"/>
</dbReference>
<dbReference type="EMBL" id="JADJEV010000005">
    <property type="protein sequence ID" value="MBK6975301.1"/>
    <property type="molecule type" value="Genomic_DNA"/>
</dbReference>
<dbReference type="CDD" id="cd14014">
    <property type="entry name" value="STKc_PknB_like"/>
    <property type="match status" value="1"/>
</dbReference>
<keyword evidence="8" id="KW-0808">Transferase</keyword>
<keyword evidence="1" id="KW-0140">cGMP</keyword>
<dbReference type="PROSITE" id="PS00889">
    <property type="entry name" value="CNMP_BINDING_2"/>
    <property type="match status" value="1"/>
</dbReference>
<dbReference type="InterPro" id="IPR000719">
    <property type="entry name" value="Prot_kinase_dom"/>
</dbReference>
<evidence type="ECO:0000256" key="4">
    <source>
        <dbReference type="ARBA" id="ARBA00022992"/>
    </source>
</evidence>
<dbReference type="InterPro" id="IPR011009">
    <property type="entry name" value="Kinase-like_dom_sf"/>
</dbReference>
<dbReference type="InterPro" id="IPR018490">
    <property type="entry name" value="cNMP-bd_dom_sf"/>
</dbReference>
<dbReference type="PROSITE" id="PS50042">
    <property type="entry name" value="CNMP_BINDING_3"/>
    <property type="match status" value="1"/>
</dbReference>
<dbReference type="SUPFAM" id="SSF56112">
    <property type="entry name" value="Protein kinase-like (PK-like)"/>
    <property type="match status" value="1"/>
</dbReference>
<evidence type="ECO:0000256" key="3">
    <source>
        <dbReference type="ARBA" id="ARBA00022840"/>
    </source>
</evidence>
<dbReference type="PROSITE" id="PS00108">
    <property type="entry name" value="PROTEIN_KINASE_ST"/>
    <property type="match status" value="1"/>
</dbReference>
<evidence type="ECO:0000256" key="5">
    <source>
        <dbReference type="PROSITE-ProRule" id="PRU10141"/>
    </source>
</evidence>
<keyword evidence="4" id="KW-0142">cGMP-binding</keyword>
<dbReference type="InterPro" id="IPR018488">
    <property type="entry name" value="cNMP-bd_CS"/>
</dbReference>
<protein>
    <submittedName>
        <fullName evidence="8">Protein kinase</fullName>
    </submittedName>
</protein>
<gene>
    <name evidence="8" type="ORF">IPH26_20950</name>
</gene>
<dbReference type="PANTHER" id="PTHR24348">
    <property type="entry name" value="SERINE/THREONINE-PROTEIN KINASE UNC-51-RELATED"/>
    <property type="match status" value="1"/>
</dbReference>
<dbReference type="PROSITE" id="PS00107">
    <property type="entry name" value="PROTEIN_KINASE_ATP"/>
    <property type="match status" value="1"/>
</dbReference>
<dbReference type="InterPro" id="IPR008271">
    <property type="entry name" value="Ser/Thr_kinase_AS"/>
</dbReference>
<comment type="caution">
    <text evidence="8">The sequence shown here is derived from an EMBL/GenBank/DDBJ whole genome shotgun (WGS) entry which is preliminary data.</text>
</comment>
<evidence type="ECO:0000256" key="2">
    <source>
        <dbReference type="ARBA" id="ARBA00022741"/>
    </source>
</evidence>
<name>A0A9D7E2H6_9PROT</name>
<dbReference type="PANTHER" id="PTHR24348:SF68">
    <property type="entry name" value="SERINE_THREONINE-PROTEIN KINASE ATG1C"/>
    <property type="match status" value="1"/>
</dbReference>